<feature type="coiled-coil region" evidence="1">
    <location>
        <begin position="61"/>
        <end position="88"/>
    </location>
</feature>
<name>A0ABP8LZN5_9BACT</name>
<dbReference type="InterPro" id="IPR007838">
    <property type="entry name" value="Cell_div_ZapA-like"/>
</dbReference>
<proteinExistence type="predicted"/>
<dbReference type="Proteomes" id="UP001501508">
    <property type="component" value="Unassembled WGS sequence"/>
</dbReference>
<reference evidence="3" key="1">
    <citation type="journal article" date="2019" name="Int. J. Syst. Evol. Microbiol.">
        <title>The Global Catalogue of Microorganisms (GCM) 10K type strain sequencing project: providing services to taxonomists for standard genome sequencing and annotation.</title>
        <authorList>
            <consortium name="The Broad Institute Genomics Platform"/>
            <consortium name="The Broad Institute Genome Sequencing Center for Infectious Disease"/>
            <person name="Wu L."/>
            <person name="Ma J."/>
        </authorList>
    </citation>
    <scope>NUCLEOTIDE SEQUENCE [LARGE SCALE GENOMIC DNA]</scope>
    <source>
        <strain evidence="3">JCM 31920</strain>
    </source>
</reference>
<dbReference type="SUPFAM" id="SSF102829">
    <property type="entry name" value="Cell division protein ZapA-like"/>
    <property type="match status" value="1"/>
</dbReference>
<evidence type="ECO:0000313" key="3">
    <source>
        <dbReference type="Proteomes" id="UP001501508"/>
    </source>
</evidence>
<evidence type="ECO:0008006" key="4">
    <source>
        <dbReference type="Google" id="ProtNLM"/>
    </source>
</evidence>
<dbReference type="InterPro" id="IPR036192">
    <property type="entry name" value="Cell_div_ZapA-like_sf"/>
</dbReference>
<protein>
    <recommendedName>
        <fullName evidence="4">Cell division protein ZapA</fullName>
    </recommendedName>
</protein>
<dbReference type="RefSeq" id="WP_345029431.1">
    <property type="nucleotide sequence ID" value="NZ_BAABEY010000024.1"/>
</dbReference>
<comment type="caution">
    <text evidence="2">The sequence shown here is derived from an EMBL/GenBank/DDBJ whole genome shotgun (WGS) entry which is preliminary data.</text>
</comment>
<organism evidence="2 3">
    <name type="scientific">Ravibacter arvi</name>
    <dbReference type="NCBI Taxonomy" id="2051041"/>
    <lineage>
        <taxon>Bacteria</taxon>
        <taxon>Pseudomonadati</taxon>
        <taxon>Bacteroidota</taxon>
        <taxon>Cytophagia</taxon>
        <taxon>Cytophagales</taxon>
        <taxon>Spirosomataceae</taxon>
        <taxon>Ravibacter</taxon>
    </lineage>
</organism>
<sequence>MDEHVTVFFKVMDRGFHLHVPADQEQYYIRAKDSFRRMVEKYKGKGHDEMEAMALTSIDSIVSLQRNYDQLEKQKQQLANMIATWDTKVEKSLKN</sequence>
<evidence type="ECO:0000313" key="2">
    <source>
        <dbReference type="EMBL" id="GAA4440411.1"/>
    </source>
</evidence>
<keyword evidence="1" id="KW-0175">Coiled coil</keyword>
<evidence type="ECO:0000256" key="1">
    <source>
        <dbReference type="SAM" id="Coils"/>
    </source>
</evidence>
<keyword evidence="3" id="KW-1185">Reference proteome</keyword>
<accession>A0ABP8LZN5</accession>
<gene>
    <name evidence="2" type="ORF">GCM10023091_24040</name>
</gene>
<dbReference type="EMBL" id="BAABEY010000024">
    <property type="protein sequence ID" value="GAA4440411.1"/>
    <property type="molecule type" value="Genomic_DNA"/>
</dbReference>
<dbReference type="Pfam" id="PF05164">
    <property type="entry name" value="ZapA"/>
    <property type="match status" value="1"/>
</dbReference>